<dbReference type="GO" id="GO:0000976">
    <property type="term" value="F:transcription cis-regulatory region binding"/>
    <property type="evidence" value="ECO:0007669"/>
    <property type="project" value="TreeGrafter"/>
</dbReference>
<dbReference type="Proteomes" id="UP000182334">
    <property type="component" value="Chromosome V"/>
</dbReference>
<keyword evidence="3" id="KW-0862">Zinc</keyword>
<dbReference type="GO" id="GO:0000981">
    <property type="term" value="F:DNA-binding transcription factor activity, RNA polymerase II-specific"/>
    <property type="evidence" value="ECO:0007669"/>
    <property type="project" value="InterPro"/>
</dbReference>
<organism evidence="10 11">
    <name type="scientific">Sungouiella intermedia</name>
    <dbReference type="NCBI Taxonomy" id="45354"/>
    <lineage>
        <taxon>Eukaryota</taxon>
        <taxon>Fungi</taxon>
        <taxon>Dikarya</taxon>
        <taxon>Ascomycota</taxon>
        <taxon>Saccharomycotina</taxon>
        <taxon>Pichiomycetes</taxon>
        <taxon>Metschnikowiaceae</taxon>
        <taxon>Sungouiella</taxon>
    </lineage>
</organism>
<proteinExistence type="predicted"/>
<keyword evidence="4" id="KW-0805">Transcription regulation</keyword>
<reference evidence="10 11" key="1">
    <citation type="submission" date="2016-10" db="EMBL/GenBank/DDBJ databases">
        <authorList>
            <person name="de Groot N.N."/>
        </authorList>
    </citation>
    <scope>NUCLEOTIDE SEQUENCE [LARGE SCALE GENOMIC DNA]</scope>
    <source>
        <strain evidence="10 11">CBS 141442</strain>
    </source>
</reference>
<keyword evidence="6" id="KW-0804">Transcription</keyword>
<dbReference type="InterPro" id="IPR051089">
    <property type="entry name" value="prtT"/>
</dbReference>
<dbReference type="SUPFAM" id="SSF57701">
    <property type="entry name" value="Zn2/Cys6 DNA-binding domain"/>
    <property type="match status" value="1"/>
</dbReference>
<evidence type="ECO:0000313" key="10">
    <source>
        <dbReference type="EMBL" id="SGZ54951.1"/>
    </source>
</evidence>
<dbReference type="STRING" id="45354.A0A1L0BUB9"/>
<accession>A0A1L0BUB9</accession>
<dbReference type="SMART" id="SM00066">
    <property type="entry name" value="GAL4"/>
    <property type="match status" value="1"/>
</dbReference>
<dbReference type="PROSITE" id="PS50048">
    <property type="entry name" value="ZN2_CY6_FUNGAL_2"/>
    <property type="match status" value="1"/>
</dbReference>
<evidence type="ECO:0000256" key="2">
    <source>
        <dbReference type="ARBA" id="ARBA00022723"/>
    </source>
</evidence>
<evidence type="ECO:0000256" key="1">
    <source>
        <dbReference type="ARBA" id="ARBA00004123"/>
    </source>
</evidence>
<dbReference type="GO" id="GO:0005634">
    <property type="term" value="C:nucleus"/>
    <property type="evidence" value="ECO:0007669"/>
    <property type="project" value="UniProtKB-SubCell"/>
</dbReference>
<name>A0A1L0BUB9_9ASCO</name>
<keyword evidence="11" id="KW-1185">Reference proteome</keyword>
<dbReference type="CDD" id="cd00067">
    <property type="entry name" value="GAL4"/>
    <property type="match status" value="1"/>
</dbReference>
<feature type="domain" description="Zn(2)-C6 fungal-type" evidence="9">
    <location>
        <begin position="45"/>
        <end position="78"/>
    </location>
</feature>
<evidence type="ECO:0000256" key="6">
    <source>
        <dbReference type="ARBA" id="ARBA00023163"/>
    </source>
</evidence>
<dbReference type="Gene3D" id="4.10.240.10">
    <property type="entry name" value="Zn(2)-C6 fungal-type DNA-binding domain"/>
    <property type="match status" value="1"/>
</dbReference>
<feature type="compositionally biased region" description="Polar residues" evidence="8">
    <location>
        <begin position="24"/>
        <end position="34"/>
    </location>
</feature>
<dbReference type="GO" id="GO:0008270">
    <property type="term" value="F:zinc ion binding"/>
    <property type="evidence" value="ECO:0007669"/>
    <property type="project" value="InterPro"/>
</dbReference>
<keyword evidence="2" id="KW-0479">Metal-binding</keyword>
<dbReference type="PROSITE" id="PS00463">
    <property type="entry name" value="ZN2_CY6_FUNGAL_1"/>
    <property type="match status" value="1"/>
</dbReference>
<evidence type="ECO:0000256" key="4">
    <source>
        <dbReference type="ARBA" id="ARBA00023015"/>
    </source>
</evidence>
<evidence type="ECO:0000313" key="11">
    <source>
        <dbReference type="Proteomes" id="UP000182334"/>
    </source>
</evidence>
<dbReference type="PANTHER" id="PTHR31845:SF34">
    <property type="entry name" value="TRANSCRIPTIONAL ACTIVATOR OF PROTEASES PRTT"/>
    <property type="match status" value="1"/>
</dbReference>
<keyword evidence="7" id="KW-0539">Nucleus</keyword>
<dbReference type="EMBL" id="LT635760">
    <property type="protein sequence ID" value="SGZ54951.1"/>
    <property type="molecule type" value="Genomic_DNA"/>
</dbReference>
<dbReference type="AlphaFoldDB" id="A0A1L0BUB9"/>
<dbReference type="OrthoDB" id="2595934at2759"/>
<dbReference type="PANTHER" id="PTHR31845">
    <property type="entry name" value="FINGER DOMAIN PROTEIN, PUTATIVE-RELATED"/>
    <property type="match status" value="1"/>
</dbReference>
<keyword evidence="5" id="KW-0238">DNA-binding</keyword>
<evidence type="ECO:0000256" key="8">
    <source>
        <dbReference type="SAM" id="MobiDB-lite"/>
    </source>
</evidence>
<evidence type="ECO:0000256" key="5">
    <source>
        <dbReference type="ARBA" id="ARBA00023125"/>
    </source>
</evidence>
<feature type="region of interest" description="Disordered" evidence="8">
    <location>
        <begin position="1"/>
        <end position="37"/>
    </location>
</feature>
<evidence type="ECO:0000256" key="7">
    <source>
        <dbReference type="ARBA" id="ARBA00023242"/>
    </source>
</evidence>
<gene>
    <name evidence="10" type="ORF">SAMEA4029010_CIC11G00000000714</name>
</gene>
<evidence type="ECO:0000259" key="9">
    <source>
        <dbReference type="PROSITE" id="PS50048"/>
    </source>
</evidence>
<protein>
    <submittedName>
        <fullName evidence="10">CIC11C00000000714</fullName>
    </submittedName>
</protein>
<evidence type="ECO:0000256" key="3">
    <source>
        <dbReference type="ARBA" id="ARBA00022833"/>
    </source>
</evidence>
<sequence length="761" mass="85726">MSEKTGNNRKKPKTDNLGGLRSAQAPQSAPQNGSFHRGTTRSLKACLLCRKQKTRCFRSSSIAVSCLRCLGLNRECSLETEFKAAHPNVRLIDGIPEDLYTEAPPVIGGVPNEQAVNMALGDTKRKLDLIYSGVSELLLLMKGENNEPRGPILERDVKLLLDAASTMKKTSLPSTPNLFLDTHGSTPGGSRGLQGHIPNLMAGQRSGHHDDSLIDTEAMLFLSPPTSFKTSPYCAISGLVQNIPRPISKLLNLSTVNQNGRKAFFDVDFDIITSGVLTELEVIDLMTDFRSNYGRWVLFLPHTSTEELVKQIRTKSSLLLTTCCCLSMRYSLNLKLSPGDIDNHRRKKDTYKLVMRQLVKDLDKSLLKYASFQGSSNFSGDIEFLQAIVILSIYSLSLSSIVTNTVDPDSLVDEDLNLRDLNLDSWYLSGLGLSTFISKANFGTLFHSINSENDLSPNFTVLFNRLDSNEDQKLTVLRIYNHLILIHLVSCVFSGRMCIVDEIRLNYCMSSLSLPSATNFDGRMVSEIGILLITYNFIQVNQASNNSKDLSHIEANLLNVREEITAWYEQWDYLFTQPALQFVEFCYHFCYILIYINYIYSKLLVASKISMATDFFHPDIIEDILQYADKASIVQIVSHAYVLVKFILTVEDDSYFAYLSDQIHFCFFFGALTLMRSLRFLRTNDKLHYLSSAEARSNGLSEQSWKKSLNGVFLLIEKYERVAQDNPDDIITKYKSGLMECLHVLFPGVTFEGMEQEIDPN</sequence>
<dbReference type="InterPro" id="IPR036864">
    <property type="entry name" value="Zn2-C6_fun-type_DNA-bd_sf"/>
</dbReference>
<dbReference type="InterPro" id="IPR001138">
    <property type="entry name" value="Zn2Cys6_DnaBD"/>
</dbReference>
<comment type="subcellular location">
    <subcellularLocation>
        <location evidence="1">Nucleus</location>
    </subcellularLocation>
</comment>